<dbReference type="EMBL" id="LNZH02000195">
    <property type="protein sequence ID" value="OCB87059.1"/>
    <property type="molecule type" value="Genomic_DNA"/>
</dbReference>
<dbReference type="SUPFAM" id="SSF52540">
    <property type="entry name" value="P-loop containing nucleoside triphosphate hydrolases"/>
    <property type="match status" value="1"/>
</dbReference>
<keyword evidence="5" id="KW-1185">Reference proteome</keyword>
<reference evidence="4" key="1">
    <citation type="submission" date="2016-06" db="EMBL/GenBank/DDBJ databases">
        <title>Draft Genome sequence of the fungus Inonotus baumii.</title>
        <authorList>
            <person name="Zhu H."/>
            <person name="Lin W."/>
        </authorList>
    </citation>
    <scope>NUCLEOTIDE SEQUENCE</scope>
    <source>
        <strain evidence="4">821</strain>
    </source>
</reference>
<dbReference type="PROSITE" id="PS50893">
    <property type="entry name" value="ABC_TRANSPORTER_2"/>
    <property type="match status" value="1"/>
</dbReference>
<dbReference type="PANTHER" id="PTHR43394">
    <property type="entry name" value="ATP-DEPENDENT PERMEASE MDL1, MITOCHONDRIAL"/>
    <property type="match status" value="1"/>
</dbReference>
<feature type="domain" description="ABC transporter" evidence="3">
    <location>
        <begin position="414"/>
        <end position="680"/>
    </location>
</feature>
<dbReference type="PANTHER" id="PTHR43394:SF1">
    <property type="entry name" value="ATP-BINDING CASSETTE SUB-FAMILY B MEMBER 10, MITOCHONDRIAL"/>
    <property type="match status" value="1"/>
</dbReference>
<dbReference type="Pfam" id="PF00005">
    <property type="entry name" value="ABC_tran"/>
    <property type="match status" value="1"/>
</dbReference>
<dbReference type="Gene3D" id="3.40.50.300">
    <property type="entry name" value="P-loop containing nucleotide triphosphate hydrolases"/>
    <property type="match status" value="1"/>
</dbReference>
<dbReference type="InterPro" id="IPR003439">
    <property type="entry name" value="ABC_transporter-like_ATP-bd"/>
</dbReference>
<protein>
    <recommendedName>
        <fullName evidence="3">ABC transporter domain-containing protein</fullName>
    </recommendedName>
</protein>
<dbReference type="GO" id="GO:0016887">
    <property type="term" value="F:ATP hydrolysis activity"/>
    <property type="evidence" value="ECO:0007669"/>
    <property type="project" value="InterPro"/>
</dbReference>
<dbReference type="GO" id="GO:0015421">
    <property type="term" value="F:ABC-type oligopeptide transporter activity"/>
    <property type="evidence" value="ECO:0007669"/>
    <property type="project" value="TreeGrafter"/>
</dbReference>
<dbReference type="AlphaFoldDB" id="A0A9Q5HWA9"/>
<dbReference type="InterPro" id="IPR027417">
    <property type="entry name" value="P-loop_NTPase"/>
</dbReference>
<dbReference type="InterPro" id="IPR003593">
    <property type="entry name" value="AAA+_ATPase"/>
</dbReference>
<proteinExistence type="predicted"/>
<evidence type="ECO:0000313" key="4">
    <source>
        <dbReference type="EMBL" id="OCB87059.1"/>
    </source>
</evidence>
<dbReference type="SMART" id="SM00382">
    <property type="entry name" value="AAA"/>
    <property type="match status" value="1"/>
</dbReference>
<sequence>MDPNPKHSFVQLGVWTVVFNKPTLIPEWLSNFRNLKSKFWKKDRTKPGKSVFEMRTLVYLWTFLKEVYSLGPLYFLVEIFMNVWKIASSIMELYFTSSLLRSVTQSLETQQLDFDTVAQALVGKILLLVAQESVSKLGDKYKTILEERVKYHFVQKIMHSVLKFDLLTLEDPEVKSKIDKCGILTEPDTRMYEAFRDLLSTTTEYFRIISEISFIFHMFRGGSGFTLSIALALVRPLMRVLRGGLYNRSFVVFCSNLHFPRMLSLHMLGFNKGYREDRVTNNLGDYIEREFDKSRQELGDTCTKDYSIQWHKNRSIISEVFNTLAWDCTLPLFALRMLWDFSSVSIDELILTQQTSQSVHASFFRIIYSTERVSSNLATIRNTYSLAEVENKIKDGDLPYPLYSEEGNHSGAEIEFRNVSFKYPGTDNNALTDVSFTIKPGQLVVIVGVNGSGKSSAIKLLTRLYDPSSGEILLDGRPLPSYKLHDIRRATAILRQDHPVLPLSLRENVALGLPERNVDNDEVQTAICQGGADKVVQKLKNGPETILDPVNTVDTNFIGDTDEELKKVVGDKEVETDLSGGETQRLSASRILMRLMGGNIRLLAADEPTSALDPEGEYELFKKLREQSGGKTVIFVTHRFGHLTKYADLILCLKDGRLIEQGNHEELIAADGEYKKLYHMQARAFIESESE</sequence>
<name>A0A9Q5HWA9_SANBA</name>
<dbReference type="GO" id="GO:0005524">
    <property type="term" value="F:ATP binding"/>
    <property type="evidence" value="ECO:0007669"/>
    <property type="project" value="UniProtKB-KW"/>
</dbReference>
<dbReference type="OrthoDB" id="6500128at2759"/>
<accession>A0A9Q5HWA9</accession>
<evidence type="ECO:0000313" key="5">
    <source>
        <dbReference type="Proteomes" id="UP000757232"/>
    </source>
</evidence>
<evidence type="ECO:0000259" key="3">
    <source>
        <dbReference type="PROSITE" id="PS50893"/>
    </source>
</evidence>
<keyword evidence="1" id="KW-0547">Nucleotide-binding</keyword>
<keyword evidence="2" id="KW-0067">ATP-binding</keyword>
<evidence type="ECO:0000256" key="2">
    <source>
        <dbReference type="ARBA" id="ARBA00022840"/>
    </source>
</evidence>
<evidence type="ECO:0000256" key="1">
    <source>
        <dbReference type="ARBA" id="ARBA00022741"/>
    </source>
</evidence>
<organism evidence="4 5">
    <name type="scientific">Sanghuangporus baumii</name>
    <name type="common">Phellinus baumii</name>
    <dbReference type="NCBI Taxonomy" id="108892"/>
    <lineage>
        <taxon>Eukaryota</taxon>
        <taxon>Fungi</taxon>
        <taxon>Dikarya</taxon>
        <taxon>Basidiomycota</taxon>
        <taxon>Agaricomycotina</taxon>
        <taxon>Agaricomycetes</taxon>
        <taxon>Hymenochaetales</taxon>
        <taxon>Hymenochaetaceae</taxon>
        <taxon>Sanghuangporus</taxon>
    </lineage>
</organism>
<dbReference type="InterPro" id="IPR039421">
    <property type="entry name" value="Type_1_exporter"/>
</dbReference>
<dbReference type="Proteomes" id="UP000757232">
    <property type="component" value="Unassembled WGS sequence"/>
</dbReference>
<gene>
    <name evidence="4" type="ORF">A7U60_g5794</name>
</gene>
<comment type="caution">
    <text evidence="4">The sequence shown here is derived from an EMBL/GenBank/DDBJ whole genome shotgun (WGS) entry which is preliminary data.</text>
</comment>